<dbReference type="STRING" id="409849.ENSPMGP00000028972"/>
<keyword evidence="2" id="KW-1185">Reference proteome</keyword>
<protein>
    <submittedName>
        <fullName evidence="1">Uncharacterized protein</fullName>
    </submittedName>
</protein>
<dbReference type="Pfam" id="PF15011">
    <property type="entry name" value="CA109-like"/>
    <property type="match status" value="1"/>
</dbReference>
<reference evidence="1" key="1">
    <citation type="submission" date="2025-08" db="UniProtKB">
        <authorList>
            <consortium name="Ensembl"/>
        </authorList>
    </citation>
    <scope>IDENTIFICATION</scope>
</reference>
<dbReference type="Proteomes" id="UP000261520">
    <property type="component" value="Unplaced"/>
</dbReference>
<dbReference type="PANTHER" id="PTHR16234">
    <property type="entry name" value="SIMILAR TO HYPOTHETICAL PROTEIN FLJ20508"/>
    <property type="match status" value="1"/>
</dbReference>
<dbReference type="AlphaFoldDB" id="A0A3B4BKD4"/>
<sequence>STEQKPIGALRKAFQCIENNQRTWRTVLDECGPLMVSLGNLAEQFVALSKVDLYKTPLKVFPDLEEKLRFKLHHATDTVMGKLHEKLSSLQSVRDSISSQVSSVFQIQEQLSQTLDISVLTERSATVPSVADMMQWLQDADRHYRQHIFRIKWLQLILKSSPRPIHILGNDCNFSCFHILFLFSYMSRTHKVICVKVVYMLCKVSFFTESQ</sequence>
<evidence type="ECO:0000313" key="1">
    <source>
        <dbReference type="Ensembl" id="ENSPMGP00000028972.1"/>
    </source>
</evidence>
<proteinExistence type="predicted"/>
<dbReference type="Ensembl" id="ENSPMGT00000030841.1">
    <property type="protein sequence ID" value="ENSPMGP00000028972.1"/>
    <property type="gene ID" value="ENSPMGG00000023313.1"/>
</dbReference>
<accession>A0A3B4BKD4</accession>
<evidence type="ECO:0000313" key="2">
    <source>
        <dbReference type="Proteomes" id="UP000261520"/>
    </source>
</evidence>
<dbReference type="GO" id="GO:0005634">
    <property type="term" value="C:nucleus"/>
    <property type="evidence" value="ECO:0007669"/>
    <property type="project" value="TreeGrafter"/>
</dbReference>
<organism evidence="1 2">
    <name type="scientific">Periophthalmus magnuspinnatus</name>
    <dbReference type="NCBI Taxonomy" id="409849"/>
    <lineage>
        <taxon>Eukaryota</taxon>
        <taxon>Metazoa</taxon>
        <taxon>Chordata</taxon>
        <taxon>Craniata</taxon>
        <taxon>Vertebrata</taxon>
        <taxon>Euteleostomi</taxon>
        <taxon>Actinopterygii</taxon>
        <taxon>Neopterygii</taxon>
        <taxon>Teleostei</taxon>
        <taxon>Neoteleostei</taxon>
        <taxon>Acanthomorphata</taxon>
        <taxon>Gobiaria</taxon>
        <taxon>Gobiiformes</taxon>
        <taxon>Gobioidei</taxon>
        <taxon>Gobiidae</taxon>
        <taxon>Oxudercinae</taxon>
        <taxon>Periophthalmus</taxon>
    </lineage>
</organism>
<reference evidence="1" key="2">
    <citation type="submission" date="2025-09" db="UniProtKB">
        <authorList>
            <consortium name="Ensembl"/>
        </authorList>
    </citation>
    <scope>IDENTIFICATION</scope>
</reference>
<dbReference type="PANTHER" id="PTHR16234:SF5">
    <property type="entry name" value="AFG2-INTERACTING RIBOSOME MATURATION FACTOR"/>
    <property type="match status" value="1"/>
</dbReference>
<dbReference type="GO" id="GO:0005737">
    <property type="term" value="C:cytoplasm"/>
    <property type="evidence" value="ECO:0007669"/>
    <property type="project" value="TreeGrafter"/>
</dbReference>
<dbReference type="InterPro" id="IPR029159">
    <property type="entry name" value="CA109-like"/>
</dbReference>
<name>A0A3B4BKD4_9GOBI</name>